<proteinExistence type="predicted"/>
<gene>
    <name evidence="1" type="ORF">O9H85_31235</name>
</gene>
<reference evidence="1 2" key="1">
    <citation type="submission" date="2022-12" db="EMBL/GenBank/DDBJ databases">
        <title>Draft genome sequence of Paenibacillus sp. dW9.</title>
        <authorList>
            <person name="Choi E.-W."/>
            <person name="Kim D.-U."/>
        </authorList>
    </citation>
    <scope>NUCLEOTIDE SEQUENCE [LARGE SCALE GENOMIC DNA]</scope>
    <source>
        <strain evidence="2">dW9</strain>
    </source>
</reference>
<evidence type="ECO:0000313" key="2">
    <source>
        <dbReference type="Proteomes" id="UP001527882"/>
    </source>
</evidence>
<name>A0ABT4QJ87_9BACL</name>
<comment type="caution">
    <text evidence="1">The sequence shown here is derived from an EMBL/GenBank/DDBJ whole genome shotgun (WGS) entry which is preliminary data.</text>
</comment>
<accession>A0ABT4QJ87</accession>
<dbReference type="Proteomes" id="UP001527882">
    <property type="component" value="Unassembled WGS sequence"/>
</dbReference>
<keyword evidence="2" id="KW-1185">Reference proteome</keyword>
<evidence type="ECO:0000313" key="1">
    <source>
        <dbReference type="EMBL" id="MCZ8516760.1"/>
    </source>
</evidence>
<protein>
    <submittedName>
        <fullName evidence="1">Uncharacterized protein</fullName>
    </submittedName>
</protein>
<organism evidence="1 2">
    <name type="scientific">Paenibacillus gyeongsangnamensis</name>
    <dbReference type="NCBI Taxonomy" id="3388067"/>
    <lineage>
        <taxon>Bacteria</taxon>
        <taxon>Bacillati</taxon>
        <taxon>Bacillota</taxon>
        <taxon>Bacilli</taxon>
        <taxon>Bacillales</taxon>
        <taxon>Paenibacillaceae</taxon>
        <taxon>Paenibacillus</taxon>
    </lineage>
</organism>
<dbReference type="EMBL" id="JAQAGZ010000026">
    <property type="protein sequence ID" value="MCZ8516760.1"/>
    <property type="molecule type" value="Genomic_DNA"/>
</dbReference>
<dbReference type="RefSeq" id="WP_269885291.1">
    <property type="nucleotide sequence ID" value="NZ_JAQAGZ010000026.1"/>
</dbReference>
<sequence>MKAVVAKRMARIIDDAATVADVETSDILSSLESGRNLISATGLSAKELTEQLVNMADQDIELVALQGSTEKAVAEGKQDARSQINQLINENGLTRKSNDQALNPQAVIDQRLAILADDVAFISGIDKDSVVDAVARKTLVQASGMTPSDLVERLADFASQDLDSFASGKNVPADKLLQWKADAKRQIFQKLNS</sequence>